<feature type="domain" description="tRNA-splicing endonuclease subunit Sen54 N-terminal" evidence="4">
    <location>
        <begin position="75"/>
        <end position="143"/>
    </location>
</feature>
<dbReference type="OMA" id="MYMRLRH"/>
<evidence type="ECO:0000313" key="6">
    <source>
        <dbReference type="Proteomes" id="UP000008493"/>
    </source>
</evidence>
<comment type="similarity">
    <text evidence="1">Belongs to the SEN54 family.</text>
</comment>
<dbReference type="RefSeq" id="XP_007330549.1">
    <property type="nucleotide sequence ID" value="XM_007330487.1"/>
</dbReference>
<evidence type="ECO:0000256" key="1">
    <source>
        <dbReference type="ARBA" id="ARBA00005736"/>
    </source>
</evidence>
<dbReference type="InterPro" id="IPR024337">
    <property type="entry name" value="tRNA_splic_suSen54"/>
</dbReference>
<dbReference type="STRING" id="597362.K5WTJ0"/>
<gene>
    <name evidence="5" type="ORF">AGABI1DRAFT_92308</name>
</gene>
<evidence type="ECO:0000256" key="3">
    <source>
        <dbReference type="SAM" id="MobiDB-lite"/>
    </source>
</evidence>
<dbReference type="GO" id="GO:0000379">
    <property type="term" value="P:tRNA-type intron splice site recognition and cleavage"/>
    <property type="evidence" value="ECO:0007669"/>
    <property type="project" value="TreeGrafter"/>
</dbReference>
<evidence type="ECO:0000256" key="2">
    <source>
        <dbReference type="ARBA" id="ARBA00022694"/>
    </source>
</evidence>
<dbReference type="Pfam" id="PF12928">
    <property type="entry name" value="tRNA_int_end_N2"/>
    <property type="match status" value="1"/>
</dbReference>
<dbReference type="InterPro" id="IPR024336">
    <property type="entry name" value="tRNA_splic_suSen54_N"/>
</dbReference>
<accession>K5WTJ0</accession>
<proteinExistence type="inferred from homology"/>
<dbReference type="GO" id="GO:0000214">
    <property type="term" value="C:tRNA-intron endonuclease complex"/>
    <property type="evidence" value="ECO:0007669"/>
    <property type="project" value="TreeGrafter"/>
</dbReference>
<dbReference type="GeneID" id="18832445"/>
<keyword evidence="6" id="KW-1185">Reference proteome</keyword>
<dbReference type="Proteomes" id="UP000008493">
    <property type="component" value="Unassembled WGS sequence"/>
</dbReference>
<keyword evidence="2" id="KW-0819">tRNA processing</keyword>
<dbReference type="PANTHER" id="PTHR21027">
    <property type="entry name" value="TRNA-SPLICING ENDONUCLEASE SUBUNIT SEN54"/>
    <property type="match status" value="1"/>
</dbReference>
<dbReference type="InParanoid" id="K5WTJ0"/>
<evidence type="ECO:0000313" key="5">
    <source>
        <dbReference type="EMBL" id="EKM78731.1"/>
    </source>
</evidence>
<dbReference type="KEGG" id="abp:AGABI1DRAFT92308"/>
<dbReference type="FunCoup" id="K5WTJ0">
    <property type="interactions" value="7"/>
</dbReference>
<name>K5WTJ0_AGABU</name>
<dbReference type="PANTHER" id="PTHR21027:SF1">
    <property type="entry name" value="TRNA-SPLICING ENDONUCLEASE SUBUNIT SEN54"/>
    <property type="match status" value="1"/>
</dbReference>
<dbReference type="HOGENOM" id="CLU_028449_0_0_1"/>
<reference evidence="6" key="1">
    <citation type="journal article" date="2012" name="Proc. Natl. Acad. Sci. U.S.A.">
        <title>Genome sequence of the button mushroom Agaricus bisporus reveals mechanisms governing adaptation to a humic-rich ecological niche.</title>
        <authorList>
            <person name="Morin E."/>
            <person name="Kohler A."/>
            <person name="Baker A.R."/>
            <person name="Foulongne-Oriol M."/>
            <person name="Lombard V."/>
            <person name="Nagy L.G."/>
            <person name="Ohm R.A."/>
            <person name="Patyshakuliyeva A."/>
            <person name="Brun A."/>
            <person name="Aerts A.L."/>
            <person name="Bailey A.M."/>
            <person name="Billette C."/>
            <person name="Coutinho P.M."/>
            <person name="Deakin G."/>
            <person name="Doddapaneni H."/>
            <person name="Floudas D."/>
            <person name="Grimwood J."/>
            <person name="Hilden K."/>
            <person name="Kuees U."/>
            <person name="LaButti K.M."/>
            <person name="Lapidus A."/>
            <person name="Lindquist E.A."/>
            <person name="Lucas S.M."/>
            <person name="Murat C."/>
            <person name="Riley R.W."/>
            <person name="Salamov A.A."/>
            <person name="Schmutz J."/>
            <person name="Subramanian V."/>
            <person name="Woesten H.A.B."/>
            <person name="Xu J."/>
            <person name="Eastwood D.C."/>
            <person name="Foster G.D."/>
            <person name="Sonnenberg A.S."/>
            <person name="Cullen D."/>
            <person name="de Vries R.P."/>
            <person name="Lundell T."/>
            <person name="Hibbett D.S."/>
            <person name="Henrissat B."/>
            <person name="Burton K.S."/>
            <person name="Kerrigan R.W."/>
            <person name="Challen M.P."/>
            <person name="Grigoriev I.V."/>
            <person name="Martin F."/>
        </authorList>
    </citation>
    <scope>NUCLEOTIDE SEQUENCE [LARGE SCALE GENOMIC DNA]</scope>
    <source>
        <strain evidence="6">JB137-S8 / ATCC MYA-4627 / FGSC 10392</strain>
    </source>
</reference>
<protein>
    <recommendedName>
        <fullName evidence="4">tRNA-splicing endonuclease subunit Sen54 N-terminal domain-containing protein</fullName>
    </recommendedName>
</protein>
<organism evidence="5 6">
    <name type="scientific">Agaricus bisporus var. burnettii (strain JB137-S8 / ATCC MYA-4627 / FGSC 10392)</name>
    <name type="common">White button mushroom</name>
    <dbReference type="NCBI Taxonomy" id="597362"/>
    <lineage>
        <taxon>Eukaryota</taxon>
        <taxon>Fungi</taxon>
        <taxon>Dikarya</taxon>
        <taxon>Basidiomycota</taxon>
        <taxon>Agaricomycotina</taxon>
        <taxon>Agaricomycetes</taxon>
        <taxon>Agaricomycetidae</taxon>
        <taxon>Agaricales</taxon>
        <taxon>Agaricineae</taxon>
        <taxon>Agaricaceae</taxon>
        <taxon>Agaricus</taxon>
    </lineage>
</organism>
<evidence type="ECO:0000259" key="4">
    <source>
        <dbReference type="Pfam" id="PF12928"/>
    </source>
</evidence>
<dbReference type="OrthoDB" id="408683at2759"/>
<dbReference type="AlphaFoldDB" id="K5WTJ0"/>
<feature type="compositionally biased region" description="Acidic residues" evidence="3">
    <location>
        <begin position="18"/>
        <end position="33"/>
    </location>
</feature>
<sequence length="325" mass="36963">MDDSLEQPSLIAPKADEVPLEDDDQSSGDEDGALDWTKLIPTVARPVMPKRGEKEFEPRANGGTNLQLYILNRARKGISYGIWYPGFGRTHVTVAHGIHFSTMGHSAPRPFVDENGASKTHKRLELLPEEAIYLIERGALFCWKECNMDLSSLQGFEGFAGVPMSVQQAYAEMIGRENLTLDKFQVYAYLRRLGYVVTRAEAPNDSYPMPPPFDLSKPKPKASLICRIFLPISYILSRARRVFTRSFSWWKPLCLSRWLYHDYASIYRSLRFMSAGHDNTLNRPVPTTLVASYSPYRIFFNVYKPSTPFKKTAPPLPDFQVVVVK</sequence>
<dbReference type="EMBL" id="JH971391">
    <property type="protein sequence ID" value="EKM78731.1"/>
    <property type="molecule type" value="Genomic_DNA"/>
</dbReference>
<feature type="region of interest" description="Disordered" evidence="3">
    <location>
        <begin position="1"/>
        <end position="34"/>
    </location>
</feature>
<dbReference type="eggNOG" id="KOG4772">
    <property type="taxonomic scope" value="Eukaryota"/>
</dbReference>